<name>A0ABP7IWJ5_9ACTN</name>
<dbReference type="SUPFAM" id="SSF103473">
    <property type="entry name" value="MFS general substrate transporter"/>
    <property type="match status" value="1"/>
</dbReference>
<keyword evidence="2" id="KW-0813">Transport</keyword>
<dbReference type="Gene3D" id="1.20.1250.20">
    <property type="entry name" value="MFS general substrate transporter like domains"/>
    <property type="match status" value="1"/>
</dbReference>
<comment type="subcellular location">
    <subcellularLocation>
        <location evidence="1">Membrane</location>
        <topology evidence="1">Multi-pass membrane protein</topology>
    </subcellularLocation>
</comment>
<feature type="transmembrane region" description="Helical" evidence="6">
    <location>
        <begin position="64"/>
        <end position="80"/>
    </location>
</feature>
<feature type="transmembrane region" description="Helical" evidence="6">
    <location>
        <begin position="131"/>
        <end position="154"/>
    </location>
</feature>
<proteinExistence type="predicted"/>
<dbReference type="Proteomes" id="UP001500888">
    <property type="component" value="Unassembled WGS sequence"/>
</dbReference>
<keyword evidence="4 6" id="KW-1133">Transmembrane helix</keyword>
<organism evidence="7 8">
    <name type="scientific">Sphaerisporangium flaviroseum</name>
    <dbReference type="NCBI Taxonomy" id="509199"/>
    <lineage>
        <taxon>Bacteria</taxon>
        <taxon>Bacillati</taxon>
        <taxon>Actinomycetota</taxon>
        <taxon>Actinomycetes</taxon>
        <taxon>Streptosporangiales</taxon>
        <taxon>Streptosporangiaceae</taxon>
        <taxon>Sphaerisporangium</taxon>
    </lineage>
</organism>
<dbReference type="PANTHER" id="PTHR42718">
    <property type="entry name" value="MAJOR FACILITATOR SUPERFAMILY MULTIDRUG TRANSPORTER MFSC"/>
    <property type="match status" value="1"/>
</dbReference>
<feature type="transmembrane region" description="Helical" evidence="6">
    <location>
        <begin position="266"/>
        <end position="288"/>
    </location>
</feature>
<reference evidence="8" key="1">
    <citation type="journal article" date="2019" name="Int. J. Syst. Evol. Microbiol.">
        <title>The Global Catalogue of Microorganisms (GCM) 10K type strain sequencing project: providing services to taxonomists for standard genome sequencing and annotation.</title>
        <authorList>
            <consortium name="The Broad Institute Genomics Platform"/>
            <consortium name="The Broad Institute Genome Sequencing Center for Infectious Disease"/>
            <person name="Wu L."/>
            <person name="Ma J."/>
        </authorList>
    </citation>
    <scope>NUCLEOTIDE SEQUENCE [LARGE SCALE GENOMIC DNA]</scope>
    <source>
        <strain evidence="8">JCM 16908</strain>
    </source>
</reference>
<evidence type="ECO:0000256" key="6">
    <source>
        <dbReference type="SAM" id="Phobius"/>
    </source>
</evidence>
<protein>
    <recommendedName>
        <fullName evidence="9">MFS transporter</fullName>
    </recommendedName>
</protein>
<feature type="transmembrane region" description="Helical" evidence="6">
    <location>
        <begin position="35"/>
        <end position="52"/>
    </location>
</feature>
<dbReference type="PANTHER" id="PTHR42718:SF9">
    <property type="entry name" value="MAJOR FACILITATOR SUPERFAMILY MULTIDRUG TRANSPORTER MFSC"/>
    <property type="match status" value="1"/>
</dbReference>
<dbReference type="EMBL" id="BAAAZR010000024">
    <property type="protein sequence ID" value="GAA3828015.1"/>
    <property type="molecule type" value="Genomic_DNA"/>
</dbReference>
<sequence>MLYLPSVVVCALLLILCALLPRSTAGTQGRLPDLPGAALLLTGIAALVMAVTTSPMWNWSITETGALGGGGLLLIAVTVWRSTRHPVPVIEIGLWRSPMFAIAGVISVLHGLIIFPLLVTAPRFLHLMWSYPPQLVGLAMVPLSAGVLAASPIAGHLSRLRPGPRPVIYAGAVLVTIAGIWLIGAALRPGPALPQVWLPAIGLLGLGLGGLGTGATIAGTLSATPQQYAAAVGTAMTARQLGGAIGVAAAAGLLDHRFPRFGPIGGYLMVLTLGIAAALLAGVLTLFMPTGSDTHRSTAMTPSMRSPAPGITADPLPPAALIALYAAASSLVEATDALLADQRSCAIHPRLPPQRLGGTGSMRWLLSAAATAPSGRPRPSAGTRLAASLARQHAHLPPPAEATMTHAIAVTYSSALFNRLAPLRVVTDSKWLA</sequence>
<keyword evidence="8" id="KW-1185">Reference proteome</keyword>
<feature type="transmembrane region" description="Helical" evidence="6">
    <location>
        <begin position="100"/>
        <end position="119"/>
    </location>
</feature>
<feature type="transmembrane region" description="Helical" evidence="6">
    <location>
        <begin position="228"/>
        <end position="254"/>
    </location>
</feature>
<comment type="caution">
    <text evidence="7">The sequence shown here is derived from an EMBL/GenBank/DDBJ whole genome shotgun (WGS) entry which is preliminary data.</text>
</comment>
<evidence type="ECO:0000313" key="8">
    <source>
        <dbReference type="Proteomes" id="UP001500888"/>
    </source>
</evidence>
<evidence type="ECO:0000256" key="4">
    <source>
        <dbReference type="ARBA" id="ARBA00022989"/>
    </source>
</evidence>
<evidence type="ECO:0000256" key="5">
    <source>
        <dbReference type="ARBA" id="ARBA00023136"/>
    </source>
</evidence>
<gene>
    <name evidence="7" type="ORF">GCM10022226_56010</name>
</gene>
<dbReference type="InterPro" id="IPR036259">
    <property type="entry name" value="MFS_trans_sf"/>
</dbReference>
<evidence type="ECO:0000256" key="3">
    <source>
        <dbReference type="ARBA" id="ARBA00022692"/>
    </source>
</evidence>
<feature type="transmembrane region" description="Helical" evidence="6">
    <location>
        <begin position="196"/>
        <end position="222"/>
    </location>
</feature>
<evidence type="ECO:0000256" key="2">
    <source>
        <dbReference type="ARBA" id="ARBA00022448"/>
    </source>
</evidence>
<keyword evidence="3 6" id="KW-0812">Transmembrane</keyword>
<evidence type="ECO:0000256" key="1">
    <source>
        <dbReference type="ARBA" id="ARBA00004141"/>
    </source>
</evidence>
<evidence type="ECO:0008006" key="9">
    <source>
        <dbReference type="Google" id="ProtNLM"/>
    </source>
</evidence>
<feature type="transmembrane region" description="Helical" evidence="6">
    <location>
        <begin position="166"/>
        <end position="184"/>
    </location>
</feature>
<accession>A0ABP7IWJ5</accession>
<keyword evidence="5 6" id="KW-0472">Membrane</keyword>
<evidence type="ECO:0000313" key="7">
    <source>
        <dbReference type="EMBL" id="GAA3828015.1"/>
    </source>
</evidence>